<keyword evidence="1" id="KW-1133">Transmembrane helix</keyword>
<dbReference type="STRING" id="225324.SAMN02745126_02327"/>
<gene>
    <name evidence="2" type="ORF">SAMN02745126_02327</name>
</gene>
<dbReference type="InterPro" id="IPR006837">
    <property type="entry name" value="Divergent_DAC"/>
</dbReference>
<evidence type="ECO:0000313" key="3">
    <source>
        <dbReference type="Proteomes" id="UP000190092"/>
    </source>
</evidence>
<proteinExistence type="predicted"/>
<organism evidence="2 3">
    <name type="scientific">Enhydrobacter aerosaccus</name>
    <dbReference type="NCBI Taxonomy" id="225324"/>
    <lineage>
        <taxon>Bacteria</taxon>
        <taxon>Pseudomonadati</taxon>
        <taxon>Pseudomonadota</taxon>
        <taxon>Alphaproteobacteria</taxon>
        <taxon>Hyphomicrobiales</taxon>
        <taxon>Enhydrobacter</taxon>
    </lineage>
</organism>
<keyword evidence="1" id="KW-0812">Transmembrane</keyword>
<dbReference type="SUPFAM" id="SSF88713">
    <property type="entry name" value="Glycoside hydrolase/deacetylase"/>
    <property type="match status" value="1"/>
</dbReference>
<accession>A0A1T4NKN4</accession>
<keyword evidence="1" id="KW-0472">Membrane</keyword>
<dbReference type="Gene3D" id="3.20.20.370">
    <property type="entry name" value="Glycoside hydrolase/deacetylase"/>
    <property type="match status" value="1"/>
</dbReference>
<keyword evidence="3" id="KW-1185">Reference proteome</keyword>
<dbReference type="GO" id="GO:0005975">
    <property type="term" value="P:carbohydrate metabolic process"/>
    <property type="evidence" value="ECO:0007669"/>
    <property type="project" value="InterPro"/>
</dbReference>
<reference evidence="3" key="1">
    <citation type="submission" date="2017-02" db="EMBL/GenBank/DDBJ databases">
        <authorList>
            <person name="Varghese N."/>
            <person name="Submissions S."/>
        </authorList>
    </citation>
    <scope>NUCLEOTIDE SEQUENCE [LARGE SCALE GENOMIC DNA]</scope>
    <source>
        <strain evidence="3">ATCC 27094</strain>
    </source>
</reference>
<dbReference type="Pfam" id="PF04748">
    <property type="entry name" value="Polysacc_deac_2"/>
    <property type="match status" value="1"/>
</dbReference>
<evidence type="ECO:0000313" key="2">
    <source>
        <dbReference type="EMBL" id="SJZ79705.1"/>
    </source>
</evidence>
<dbReference type="Proteomes" id="UP000190092">
    <property type="component" value="Unassembled WGS sequence"/>
</dbReference>
<sequence length="370" mass="40488">MAEEPGKDLVRWRPPRNPLNSPIAAYALVIGMTVGCGALVYSHIERPPVLIEEAAAAAVPPARASISLKLPARTQAPLHFRTLTLAERDDLVEVTPDGLRLPKIASDGWMPWIAYARRYDPDGPAARVGLLMINLGADEALMRRAIDDLPGEVSLAFLPGTPDLPKWMKRAHARDHETYLMMPVDDPGGIGERGIRPIDPAADGDENVRRLRQAMARGEGYVGFVMPAAEQVSRAETVARPLVKEIADRGLALIEIDPGMTPSAMYGLTIELGVGYARTSTVLDYKLARNGIDGNLDRLAEWTGESWPGRPPRHDFGVLQPDNAAIDAIVSWRQRLARQSAVSFVPIIGQFECRTACLARLRAQPDQLRP</sequence>
<dbReference type="RefSeq" id="WP_085934024.1">
    <property type="nucleotide sequence ID" value="NZ_FUWJ01000002.1"/>
</dbReference>
<dbReference type="AlphaFoldDB" id="A0A1T4NKN4"/>
<dbReference type="OrthoDB" id="9784811at2"/>
<dbReference type="InterPro" id="IPR011330">
    <property type="entry name" value="Glyco_hydro/deAcase_b/a-brl"/>
</dbReference>
<feature type="transmembrane region" description="Helical" evidence="1">
    <location>
        <begin position="23"/>
        <end position="41"/>
    </location>
</feature>
<dbReference type="EMBL" id="FUWJ01000002">
    <property type="protein sequence ID" value="SJZ79705.1"/>
    <property type="molecule type" value="Genomic_DNA"/>
</dbReference>
<evidence type="ECO:0000256" key="1">
    <source>
        <dbReference type="SAM" id="Phobius"/>
    </source>
</evidence>
<name>A0A1T4NKN4_9HYPH</name>
<protein>
    <submittedName>
        <fullName evidence="2">Uncharacterized conserved protein YibQ, putative polysaccharide deacetylase 2 family</fullName>
    </submittedName>
</protein>